<dbReference type="Gene3D" id="3.40.220.10">
    <property type="entry name" value="Leucine Aminopeptidase, subunit E, domain 1"/>
    <property type="match status" value="1"/>
</dbReference>
<keyword evidence="3" id="KW-1185">Reference proteome</keyword>
<dbReference type="AlphaFoldDB" id="A0A2Z2HCR0"/>
<dbReference type="EMBL" id="CP021323">
    <property type="protein sequence ID" value="ARS53290.1"/>
    <property type="molecule type" value="Genomic_DNA"/>
</dbReference>
<dbReference type="GO" id="GO:0061463">
    <property type="term" value="F:O-acetyl-ADP-ribose deacetylase activity"/>
    <property type="evidence" value="ECO:0007669"/>
    <property type="project" value="TreeGrafter"/>
</dbReference>
<protein>
    <submittedName>
        <fullName evidence="2">O-acetyl-ADP-ribose deacetylase</fullName>
    </submittedName>
</protein>
<organism evidence="2 3">
    <name type="scientific">Kushneria konosiri</name>
    <dbReference type="NCBI Taxonomy" id="698828"/>
    <lineage>
        <taxon>Bacteria</taxon>
        <taxon>Pseudomonadati</taxon>
        <taxon>Pseudomonadota</taxon>
        <taxon>Gammaproteobacteria</taxon>
        <taxon>Oceanospirillales</taxon>
        <taxon>Halomonadaceae</taxon>
        <taxon>Kushneria</taxon>
    </lineage>
</organism>
<reference evidence="2 3" key="1">
    <citation type="journal article" date="2017" name="Int. J. Syst. Evol. Microbiol.">
        <title>Kushneria konosiri sp. nov., isolated from the Korean salt-fermented seafood Daemi-jeot.</title>
        <authorList>
            <person name="Yun J.H."/>
            <person name="Park S.K."/>
            <person name="Lee J.Y."/>
            <person name="Jung M.J."/>
            <person name="Bae J.W."/>
        </authorList>
    </citation>
    <scope>NUCLEOTIDE SEQUENCE [LARGE SCALE GENOMIC DNA]</scope>
    <source>
        <strain evidence="2 3">X49</strain>
    </source>
</reference>
<evidence type="ECO:0000259" key="1">
    <source>
        <dbReference type="PROSITE" id="PS51154"/>
    </source>
</evidence>
<dbReference type="Proteomes" id="UP000250025">
    <property type="component" value="Chromosome"/>
</dbReference>
<sequence length="186" mass="20241">MTTAMTWMSGKLRVIQGDITTLEMDAIVNAANHSLMGGGGVDGAIHRAAGAELKTACQALRREQWPDGLPDGEVALTPGFNLPARHVIHTVGPVYAKTIDKSELLANCYRKSLALAEQQGLHTIAFPAISTGVYGYPFDQACDIVIRVMAEKLPHSALTVTLCFFSQKDMEAFRHVASRLGYQRDR</sequence>
<dbReference type="PANTHER" id="PTHR11106:SF27">
    <property type="entry name" value="MACRO DOMAIN-CONTAINING PROTEIN"/>
    <property type="match status" value="1"/>
</dbReference>
<feature type="domain" description="Macro" evidence="1">
    <location>
        <begin position="1"/>
        <end position="181"/>
    </location>
</feature>
<dbReference type="RefSeq" id="WP_174678765.1">
    <property type="nucleotide sequence ID" value="NZ_CP021323.1"/>
</dbReference>
<dbReference type="PROSITE" id="PS51154">
    <property type="entry name" value="MACRO"/>
    <property type="match status" value="1"/>
</dbReference>
<name>A0A2Z2HCR0_9GAMM</name>
<dbReference type="NCBIfam" id="NF001664">
    <property type="entry name" value="PRK00431.1-6"/>
    <property type="match status" value="1"/>
</dbReference>
<dbReference type="SMART" id="SM00506">
    <property type="entry name" value="A1pp"/>
    <property type="match status" value="1"/>
</dbReference>
<dbReference type="PANTHER" id="PTHR11106">
    <property type="entry name" value="GANGLIOSIDE INDUCED DIFFERENTIATION ASSOCIATED PROTEIN 2-RELATED"/>
    <property type="match status" value="1"/>
</dbReference>
<evidence type="ECO:0000313" key="2">
    <source>
        <dbReference type="EMBL" id="ARS53290.1"/>
    </source>
</evidence>
<dbReference type="InterPro" id="IPR043472">
    <property type="entry name" value="Macro_dom-like"/>
</dbReference>
<dbReference type="InterPro" id="IPR002589">
    <property type="entry name" value="Macro_dom"/>
</dbReference>
<accession>A0A2Z2HCR0</accession>
<dbReference type="KEGG" id="kus:B9G99_10845"/>
<evidence type="ECO:0000313" key="3">
    <source>
        <dbReference type="Proteomes" id="UP000250025"/>
    </source>
</evidence>
<dbReference type="CDD" id="cd02908">
    <property type="entry name" value="Macro_OAADPr_deacetylase"/>
    <property type="match status" value="1"/>
</dbReference>
<dbReference type="SUPFAM" id="SSF52949">
    <property type="entry name" value="Macro domain-like"/>
    <property type="match status" value="1"/>
</dbReference>
<proteinExistence type="predicted"/>
<gene>
    <name evidence="2" type="ORF">B9G99_10845</name>
</gene>
<dbReference type="Pfam" id="PF01661">
    <property type="entry name" value="Macro"/>
    <property type="match status" value="1"/>
</dbReference>